<dbReference type="Gene3D" id="3.90.25.10">
    <property type="entry name" value="UDP-galactose 4-epimerase, domain 1"/>
    <property type="match status" value="1"/>
</dbReference>
<comment type="caution">
    <text evidence="2">The sequence shown here is derived from an EMBL/GenBank/DDBJ whole genome shotgun (WGS) entry which is preliminary data.</text>
</comment>
<dbReference type="RefSeq" id="WP_379572564.1">
    <property type="nucleotide sequence ID" value="NZ_JBHUFV010000021.1"/>
</dbReference>
<dbReference type="EMBL" id="JBHUFV010000021">
    <property type="protein sequence ID" value="MFD1932501.1"/>
    <property type="molecule type" value="Genomic_DNA"/>
</dbReference>
<dbReference type="Pfam" id="PF13460">
    <property type="entry name" value="NAD_binding_10"/>
    <property type="match status" value="1"/>
</dbReference>
<organism evidence="2 3">
    <name type="scientific">Nonomuraea mangrovi</name>
    <dbReference type="NCBI Taxonomy" id="2316207"/>
    <lineage>
        <taxon>Bacteria</taxon>
        <taxon>Bacillati</taxon>
        <taxon>Actinomycetota</taxon>
        <taxon>Actinomycetes</taxon>
        <taxon>Streptosporangiales</taxon>
        <taxon>Streptosporangiaceae</taxon>
        <taxon>Nonomuraea</taxon>
    </lineage>
</organism>
<dbReference type="Proteomes" id="UP001597368">
    <property type="component" value="Unassembled WGS sequence"/>
</dbReference>
<evidence type="ECO:0000313" key="2">
    <source>
        <dbReference type="EMBL" id="MFD1932501.1"/>
    </source>
</evidence>
<proteinExistence type="predicted"/>
<reference evidence="3" key="1">
    <citation type="journal article" date="2019" name="Int. J. Syst. Evol. Microbiol.">
        <title>The Global Catalogue of Microorganisms (GCM) 10K type strain sequencing project: providing services to taxonomists for standard genome sequencing and annotation.</title>
        <authorList>
            <consortium name="The Broad Institute Genomics Platform"/>
            <consortium name="The Broad Institute Genome Sequencing Center for Infectious Disease"/>
            <person name="Wu L."/>
            <person name="Ma J."/>
        </authorList>
    </citation>
    <scope>NUCLEOTIDE SEQUENCE [LARGE SCALE GENOMIC DNA]</scope>
    <source>
        <strain evidence="3">ICMP 6774ER</strain>
    </source>
</reference>
<dbReference type="SUPFAM" id="SSF51735">
    <property type="entry name" value="NAD(P)-binding Rossmann-fold domains"/>
    <property type="match status" value="1"/>
</dbReference>
<gene>
    <name evidence="2" type="ORF">ACFSKW_13545</name>
</gene>
<feature type="domain" description="NAD(P)-binding" evidence="1">
    <location>
        <begin position="6"/>
        <end position="176"/>
    </location>
</feature>
<protein>
    <submittedName>
        <fullName evidence="2">NAD(P)H-binding protein</fullName>
    </submittedName>
</protein>
<dbReference type="InterPro" id="IPR051604">
    <property type="entry name" value="Ergot_Alk_Oxidoreductase"/>
</dbReference>
<dbReference type="InterPro" id="IPR036291">
    <property type="entry name" value="NAD(P)-bd_dom_sf"/>
</dbReference>
<keyword evidence="3" id="KW-1185">Reference proteome</keyword>
<sequence>MILVTGATGTIGSEVLRLLTAKGEPVRAMTRDPSKLSAYGVAGDFADPASLDRALDGADTVLALTAFGRALADHDLALVEAAGRAGTKKIVKISAFGTGETADEKDVRSWHHHGEQAVRESGMAWTILRPAGFASNALMWAHAVRAGEPIPNMTGRGGQGVVDPRDVARVAVEALTASAHEGRTYELTGPEVISVPEQAEQLGRVLGRRVETVEVPLEAAKDGMLASGADPFFVEVAMTGFAFVAAGGASRLSGDVAAVLGRPPLSFADWVRDHRAAFE</sequence>
<dbReference type="InterPro" id="IPR016040">
    <property type="entry name" value="NAD(P)-bd_dom"/>
</dbReference>
<dbReference type="PANTHER" id="PTHR43162:SF1">
    <property type="entry name" value="PRESTALK A DIFFERENTIATION PROTEIN A"/>
    <property type="match status" value="1"/>
</dbReference>
<evidence type="ECO:0000259" key="1">
    <source>
        <dbReference type="Pfam" id="PF13460"/>
    </source>
</evidence>
<accession>A0ABW4SV21</accession>
<evidence type="ECO:0000313" key="3">
    <source>
        <dbReference type="Proteomes" id="UP001597368"/>
    </source>
</evidence>
<dbReference type="Gene3D" id="3.40.50.720">
    <property type="entry name" value="NAD(P)-binding Rossmann-like Domain"/>
    <property type="match status" value="1"/>
</dbReference>
<name>A0ABW4SV21_9ACTN</name>
<dbReference type="PANTHER" id="PTHR43162">
    <property type="match status" value="1"/>
</dbReference>